<proteinExistence type="predicted"/>
<evidence type="ECO:0000256" key="3">
    <source>
        <dbReference type="ARBA" id="ARBA00023052"/>
    </source>
</evidence>
<comment type="cofactor">
    <cofactor evidence="1">
        <name>thiamine diphosphate</name>
        <dbReference type="ChEBI" id="CHEBI:58937"/>
    </cofactor>
</comment>
<keyword evidence="3" id="KW-0786">Thiamine pyrophosphate</keyword>
<protein>
    <recommendedName>
        <fullName evidence="4">Dehydrogenase E1 component domain-containing protein</fullName>
    </recommendedName>
</protein>
<evidence type="ECO:0000256" key="2">
    <source>
        <dbReference type="ARBA" id="ARBA00023002"/>
    </source>
</evidence>
<dbReference type="AlphaFoldDB" id="D8T488"/>
<dbReference type="PANTHER" id="PTHR11516">
    <property type="entry name" value="PYRUVATE DEHYDROGENASE E1 COMPONENT, ALPHA SUBUNIT BACTERIAL AND ORGANELLAR"/>
    <property type="match status" value="1"/>
</dbReference>
<dbReference type="Gene3D" id="3.40.50.970">
    <property type="match status" value="1"/>
</dbReference>
<dbReference type="Gramene" id="EFJ08527">
    <property type="protein sequence ID" value="EFJ08527"/>
    <property type="gene ID" value="SELMODRAFT_131626"/>
</dbReference>
<dbReference type="InterPro" id="IPR029061">
    <property type="entry name" value="THDP-binding"/>
</dbReference>
<accession>D8T488</accession>
<dbReference type="STRING" id="88036.D8T488"/>
<dbReference type="KEGG" id="smo:SELMODRAFT_131626"/>
<dbReference type="EMBL" id="GL377673">
    <property type="protein sequence ID" value="EFJ08527.1"/>
    <property type="molecule type" value="Genomic_DNA"/>
</dbReference>
<gene>
    <name evidence="5" type="ORF">SELMODRAFT_131626</name>
</gene>
<dbReference type="GO" id="GO:0016624">
    <property type="term" value="F:oxidoreductase activity, acting on the aldehyde or oxo group of donors, disulfide as acceptor"/>
    <property type="evidence" value="ECO:0007669"/>
    <property type="project" value="InterPro"/>
</dbReference>
<evidence type="ECO:0000256" key="1">
    <source>
        <dbReference type="ARBA" id="ARBA00001964"/>
    </source>
</evidence>
<feature type="domain" description="Dehydrogenase E1 component" evidence="4">
    <location>
        <begin position="24"/>
        <end position="73"/>
    </location>
</feature>
<reference evidence="5 6" key="1">
    <citation type="journal article" date="2011" name="Science">
        <title>The Selaginella genome identifies genetic changes associated with the evolution of vascular plants.</title>
        <authorList>
            <person name="Banks J.A."/>
            <person name="Nishiyama T."/>
            <person name="Hasebe M."/>
            <person name="Bowman J.L."/>
            <person name="Gribskov M."/>
            <person name="dePamphilis C."/>
            <person name="Albert V.A."/>
            <person name="Aono N."/>
            <person name="Aoyama T."/>
            <person name="Ambrose B.A."/>
            <person name="Ashton N.W."/>
            <person name="Axtell M.J."/>
            <person name="Barker E."/>
            <person name="Barker M.S."/>
            <person name="Bennetzen J.L."/>
            <person name="Bonawitz N.D."/>
            <person name="Chapple C."/>
            <person name="Cheng C."/>
            <person name="Correa L.G."/>
            <person name="Dacre M."/>
            <person name="DeBarry J."/>
            <person name="Dreyer I."/>
            <person name="Elias M."/>
            <person name="Engstrom E.M."/>
            <person name="Estelle M."/>
            <person name="Feng L."/>
            <person name="Finet C."/>
            <person name="Floyd S.K."/>
            <person name="Frommer W.B."/>
            <person name="Fujita T."/>
            <person name="Gramzow L."/>
            <person name="Gutensohn M."/>
            <person name="Harholt J."/>
            <person name="Hattori M."/>
            <person name="Heyl A."/>
            <person name="Hirai T."/>
            <person name="Hiwatashi Y."/>
            <person name="Ishikawa M."/>
            <person name="Iwata M."/>
            <person name="Karol K.G."/>
            <person name="Koehler B."/>
            <person name="Kolukisaoglu U."/>
            <person name="Kubo M."/>
            <person name="Kurata T."/>
            <person name="Lalonde S."/>
            <person name="Li K."/>
            <person name="Li Y."/>
            <person name="Litt A."/>
            <person name="Lyons E."/>
            <person name="Manning G."/>
            <person name="Maruyama T."/>
            <person name="Michael T.P."/>
            <person name="Mikami K."/>
            <person name="Miyazaki S."/>
            <person name="Morinaga S."/>
            <person name="Murata T."/>
            <person name="Mueller-Roeber B."/>
            <person name="Nelson D.R."/>
            <person name="Obara M."/>
            <person name="Oguri Y."/>
            <person name="Olmstead R.G."/>
            <person name="Onodera N."/>
            <person name="Petersen B.L."/>
            <person name="Pils B."/>
            <person name="Prigge M."/>
            <person name="Rensing S.A."/>
            <person name="Riano-Pachon D.M."/>
            <person name="Roberts A.W."/>
            <person name="Sato Y."/>
            <person name="Scheller H.V."/>
            <person name="Schulz B."/>
            <person name="Schulz C."/>
            <person name="Shakirov E.V."/>
            <person name="Shibagaki N."/>
            <person name="Shinohara N."/>
            <person name="Shippen D.E."/>
            <person name="Soerensen I."/>
            <person name="Sotooka R."/>
            <person name="Sugimoto N."/>
            <person name="Sugita M."/>
            <person name="Sumikawa N."/>
            <person name="Tanurdzic M."/>
            <person name="Theissen G."/>
            <person name="Ulvskov P."/>
            <person name="Wakazuki S."/>
            <person name="Weng J.K."/>
            <person name="Willats W.W."/>
            <person name="Wipf D."/>
            <person name="Wolf P.G."/>
            <person name="Yang L."/>
            <person name="Zimmer A.D."/>
            <person name="Zhu Q."/>
            <person name="Mitros T."/>
            <person name="Hellsten U."/>
            <person name="Loque D."/>
            <person name="Otillar R."/>
            <person name="Salamov A."/>
            <person name="Schmutz J."/>
            <person name="Shapiro H."/>
            <person name="Lindquist E."/>
            <person name="Lucas S."/>
            <person name="Rokhsar D."/>
            <person name="Grigoriev I.V."/>
        </authorList>
    </citation>
    <scope>NUCLEOTIDE SEQUENCE [LARGE SCALE GENOMIC DNA]</scope>
</reference>
<evidence type="ECO:0000313" key="6">
    <source>
        <dbReference type="Proteomes" id="UP000001514"/>
    </source>
</evidence>
<evidence type="ECO:0000313" key="5">
    <source>
        <dbReference type="EMBL" id="EFJ08527.1"/>
    </source>
</evidence>
<dbReference type="PANTHER" id="PTHR11516:SF60">
    <property type="entry name" value="PYRUVATE DEHYDROGENASE E1 COMPONENT SUBUNIT ALPHA"/>
    <property type="match status" value="1"/>
</dbReference>
<dbReference type="OMA" id="GKTMGCC"/>
<dbReference type="eggNOG" id="KOG0225">
    <property type="taxonomic scope" value="Eukaryota"/>
</dbReference>
<evidence type="ECO:0000259" key="4">
    <source>
        <dbReference type="Pfam" id="PF00676"/>
    </source>
</evidence>
<dbReference type="InterPro" id="IPR001017">
    <property type="entry name" value="DH_E1"/>
</dbReference>
<dbReference type="InParanoid" id="D8T488"/>
<dbReference type="Pfam" id="PF00676">
    <property type="entry name" value="E1_dh"/>
    <property type="match status" value="1"/>
</dbReference>
<keyword evidence="2" id="KW-0560">Oxidoreductase</keyword>
<sequence length="83" mass="9300">MYYRSKMFVFVQQWTGGRVHGIHQGAQGDYICSTYRNHVHAVSKGIPARQVMSELFGKSTGCCRGQGGSMHMFSAAGRICFHR</sequence>
<dbReference type="Proteomes" id="UP000001514">
    <property type="component" value="Unassembled WGS sequence"/>
</dbReference>
<dbReference type="SUPFAM" id="SSF52518">
    <property type="entry name" value="Thiamin diphosphate-binding fold (THDP-binding)"/>
    <property type="match status" value="1"/>
</dbReference>
<keyword evidence="6" id="KW-1185">Reference proteome</keyword>
<organism evidence="6">
    <name type="scientific">Selaginella moellendorffii</name>
    <name type="common">Spikemoss</name>
    <dbReference type="NCBI Taxonomy" id="88036"/>
    <lineage>
        <taxon>Eukaryota</taxon>
        <taxon>Viridiplantae</taxon>
        <taxon>Streptophyta</taxon>
        <taxon>Embryophyta</taxon>
        <taxon>Tracheophyta</taxon>
        <taxon>Lycopodiopsida</taxon>
        <taxon>Selaginellales</taxon>
        <taxon>Selaginellaceae</taxon>
        <taxon>Selaginella</taxon>
    </lineage>
</organism>
<name>D8T488_SELML</name>
<dbReference type="HOGENOM" id="CLU_2546889_0_0_1"/>
<dbReference type="InterPro" id="IPR050642">
    <property type="entry name" value="PDH_E1_Alpha_Subunit"/>
</dbReference>